<keyword evidence="2" id="KW-1185">Reference proteome</keyword>
<organism evidence="1 2">
    <name type="scientific">Neophaeococcomyces mojaviensis</name>
    <dbReference type="NCBI Taxonomy" id="3383035"/>
    <lineage>
        <taxon>Eukaryota</taxon>
        <taxon>Fungi</taxon>
        <taxon>Dikarya</taxon>
        <taxon>Ascomycota</taxon>
        <taxon>Pezizomycotina</taxon>
        <taxon>Eurotiomycetes</taxon>
        <taxon>Chaetothyriomycetidae</taxon>
        <taxon>Chaetothyriales</taxon>
        <taxon>Chaetothyriales incertae sedis</taxon>
        <taxon>Neophaeococcomyces</taxon>
    </lineage>
</organism>
<accession>A0ACC3A943</accession>
<dbReference type="Proteomes" id="UP001172386">
    <property type="component" value="Unassembled WGS sequence"/>
</dbReference>
<protein>
    <submittedName>
        <fullName evidence="1">Uncharacterized protein</fullName>
    </submittedName>
</protein>
<proteinExistence type="predicted"/>
<gene>
    <name evidence="1" type="ORF">H2198_004296</name>
</gene>
<name>A0ACC3A943_9EURO</name>
<dbReference type="EMBL" id="JAPDRQ010000064">
    <property type="protein sequence ID" value="KAJ9657421.1"/>
    <property type="molecule type" value="Genomic_DNA"/>
</dbReference>
<sequence>MPPVRHRRTQHEPKCPYETPICKILVGQDEAVFHVNEGFLQRTTFYAKHGPPRRHDLERPTRPTTQDRYTETRTEDPALFFSEGRSQTIDDEENGPIDLTDTDADYELTGKFYYCRDAFAIFIRHLHNAEPETPKDQVECRALFKAYALATYYDLEDLQNDIIKTLQRYYMSHMVPITDLMYVIDHWGDNVNTNLAAYLVAQTGFEMAQDWIRYRAENDETGIFLTSKNGVVIEEVFRAAMQHAKPQSSNDPAKNKRDWRTVPL</sequence>
<reference evidence="1" key="1">
    <citation type="submission" date="2022-10" db="EMBL/GenBank/DDBJ databases">
        <title>Culturing micro-colonial fungi from biological soil crusts in the Mojave desert and describing Neophaeococcomyces mojavensis, and introducing the new genera and species Taxawa tesnikishii.</title>
        <authorList>
            <person name="Kurbessoian T."/>
            <person name="Stajich J.E."/>
        </authorList>
    </citation>
    <scope>NUCLEOTIDE SEQUENCE</scope>
    <source>
        <strain evidence="1">JES_112</strain>
    </source>
</reference>
<comment type="caution">
    <text evidence="1">The sequence shown here is derived from an EMBL/GenBank/DDBJ whole genome shotgun (WGS) entry which is preliminary data.</text>
</comment>
<evidence type="ECO:0000313" key="1">
    <source>
        <dbReference type="EMBL" id="KAJ9657421.1"/>
    </source>
</evidence>
<evidence type="ECO:0000313" key="2">
    <source>
        <dbReference type="Proteomes" id="UP001172386"/>
    </source>
</evidence>